<feature type="signal peptide" evidence="2">
    <location>
        <begin position="1"/>
        <end position="22"/>
    </location>
</feature>
<dbReference type="Proteomes" id="UP000363590">
    <property type="component" value="Chromosome"/>
</dbReference>
<evidence type="ECO:0000313" key="3">
    <source>
        <dbReference type="EMBL" id="QFX95165.1"/>
    </source>
</evidence>
<reference evidence="3 4" key="1">
    <citation type="submission" date="2019-10" db="EMBL/GenBank/DDBJ databases">
        <authorList>
            <person name="Wang R."/>
        </authorList>
    </citation>
    <scope>NUCLEOTIDE SEQUENCE [LARGE SCALE GENOMIC DNA]</scope>
    <source>
        <strain evidence="3 4">ATCC 19377</strain>
    </source>
</reference>
<dbReference type="RefSeq" id="WP_244947567.1">
    <property type="nucleotide sequence ID" value="NZ_CP045571.1"/>
</dbReference>
<sequence length="107" mass="11759">MKTRKIVVLSIMCSVISGTAWAQTAMVPQDPANNALDPQSPFATLYLPQNAPAPDDQVGPSEWTHAYGNPQHNAGFRVPASAPAWVREGVRWNFPEARAWPLRDSHP</sequence>
<dbReference type="EMBL" id="CP045571">
    <property type="protein sequence ID" value="QFX95165.1"/>
    <property type="molecule type" value="Genomic_DNA"/>
</dbReference>
<evidence type="ECO:0000256" key="2">
    <source>
        <dbReference type="SAM" id="SignalP"/>
    </source>
</evidence>
<feature type="region of interest" description="Disordered" evidence="1">
    <location>
        <begin position="47"/>
        <end position="74"/>
    </location>
</feature>
<dbReference type="AlphaFoldDB" id="A0A5P9XME9"/>
<proteinExistence type="predicted"/>
<dbReference type="GeneID" id="71771406"/>
<keyword evidence="3" id="KW-0378">Hydrolase</keyword>
<accession>A0A5P9XME9</accession>
<gene>
    <name evidence="3" type="primary">tth</name>
    <name evidence="3" type="ORF">GCD22_00682</name>
</gene>
<keyword evidence="2" id="KW-0732">Signal</keyword>
<name>A0A5P9XME9_ACITH</name>
<protein>
    <submittedName>
        <fullName evidence="3">Tetrathionate hydrolase</fullName>
    </submittedName>
</protein>
<dbReference type="KEGG" id="atx:GCD22_00682"/>
<organism evidence="3 4">
    <name type="scientific">Acidithiobacillus thiooxidans ATCC 19377</name>
    <dbReference type="NCBI Taxonomy" id="637390"/>
    <lineage>
        <taxon>Bacteria</taxon>
        <taxon>Pseudomonadati</taxon>
        <taxon>Pseudomonadota</taxon>
        <taxon>Acidithiobacillia</taxon>
        <taxon>Acidithiobacillales</taxon>
        <taxon>Acidithiobacillaceae</taxon>
        <taxon>Acidithiobacillus</taxon>
    </lineage>
</organism>
<evidence type="ECO:0000313" key="4">
    <source>
        <dbReference type="Proteomes" id="UP000363590"/>
    </source>
</evidence>
<evidence type="ECO:0000256" key="1">
    <source>
        <dbReference type="SAM" id="MobiDB-lite"/>
    </source>
</evidence>
<dbReference type="GO" id="GO:0016787">
    <property type="term" value="F:hydrolase activity"/>
    <property type="evidence" value="ECO:0007669"/>
    <property type="project" value="UniProtKB-KW"/>
</dbReference>
<feature type="chain" id="PRO_5024339961" evidence="2">
    <location>
        <begin position="23"/>
        <end position="107"/>
    </location>
</feature>